<proteinExistence type="inferred from homology"/>
<dbReference type="InterPro" id="IPR027417">
    <property type="entry name" value="P-loop_NTPase"/>
</dbReference>
<feature type="domain" description="ABC transporter" evidence="9">
    <location>
        <begin position="6"/>
        <end position="245"/>
    </location>
</feature>
<keyword evidence="11" id="KW-1185">Reference proteome</keyword>
<dbReference type="eggNOG" id="COG1122">
    <property type="taxonomic scope" value="Bacteria"/>
</dbReference>
<accession>A0A0R1S216</accession>
<evidence type="ECO:0000313" key="11">
    <source>
        <dbReference type="Proteomes" id="UP000051931"/>
    </source>
</evidence>
<comment type="caution">
    <text evidence="10">The sequence shown here is derived from an EMBL/GenBank/DDBJ whole genome shotgun (WGS) entry which is preliminary data.</text>
</comment>
<dbReference type="NCBIfam" id="NF010167">
    <property type="entry name" value="PRK13648.1"/>
    <property type="match status" value="1"/>
</dbReference>
<evidence type="ECO:0000256" key="8">
    <source>
        <dbReference type="ARBA" id="ARBA00023136"/>
    </source>
</evidence>
<evidence type="ECO:0000256" key="2">
    <source>
        <dbReference type="ARBA" id="ARBA00005417"/>
    </source>
</evidence>
<dbReference type="InterPro" id="IPR003439">
    <property type="entry name" value="ABC_transporter-like_ATP-bd"/>
</dbReference>
<comment type="similarity">
    <text evidence="2">Belongs to the ABC transporter superfamily.</text>
</comment>
<gene>
    <name evidence="10" type="ORF">FC23_GL001091</name>
</gene>
<dbReference type="Gene3D" id="3.40.50.300">
    <property type="entry name" value="P-loop containing nucleotide triphosphate hydrolases"/>
    <property type="match status" value="1"/>
</dbReference>
<dbReference type="InterPro" id="IPR015856">
    <property type="entry name" value="ABC_transpr_CbiO/EcfA_su"/>
</dbReference>
<sequence>MEKNIIEVHNLTFTYHDGERPALDHLNFNIKAGSWTAIIGHNGSGKSTLARLLNGLLVPDEDKKDPTRITIDGIELNETNLWNIRDNIGIVFQNPDNQFVGSSVADDVAFGLENRAIPRSEMLKIVPDAIDKVGMSDYYDTEPSQLSGGQKQRVAIAGILAVKPKIIILDESTSMLDPEGKRDILNLVKQVKDDNDLTVISITHDLDEATLADDILVLDDGKLIKHDKPKNIFANSELLKNSGLDLPFVFQVQNALRQQGIPLSPNLDTEEKLVKSLCQLRLKK</sequence>
<dbReference type="SMART" id="SM00382">
    <property type="entry name" value="AAA"/>
    <property type="match status" value="1"/>
</dbReference>
<dbReference type="AlphaFoldDB" id="A0A0R1S216"/>
<keyword evidence="3" id="KW-0813">Transport</keyword>
<dbReference type="Proteomes" id="UP000051931">
    <property type="component" value="Unassembled WGS sequence"/>
</dbReference>
<dbReference type="SUPFAM" id="SSF52540">
    <property type="entry name" value="P-loop containing nucleoside triphosphate hydrolases"/>
    <property type="match status" value="1"/>
</dbReference>
<evidence type="ECO:0000256" key="3">
    <source>
        <dbReference type="ARBA" id="ARBA00022448"/>
    </source>
</evidence>
<dbReference type="FunFam" id="3.40.50.300:FF:000224">
    <property type="entry name" value="Energy-coupling factor transporter ATP-binding protein EcfA"/>
    <property type="match status" value="1"/>
</dbReference>
<dbReference type="PANTHER" id="PTHR43553">
    <property type="entry name" value="HEAVY METAL TRANSPORTER"/>
    <property type="match status" value="1"/>
</dbReference>
<keyword evidence="8" id="KW-0472">Membrane</keyword>
<organism evidence="10 11">
    <name type="scientific">Lactobacillus psittaci DSM 15354</name>
    <dbReference type="NCBI Taxonomy" id="1122152"/>
    <lineage>
        <taxon>Bacteria</taxon>
        <taxon>Bacillati</taxon>
        <taxon>Bacillota</taxon>
        <taxon>Bacilli</taxon>
        <taxon>Lactobacillales</taxon>
        <taxon>Lactobacillaceae</taxon>
        <taxon>Lactobacillus</taxon>
    </lineage>
</organism>
<keyword evidence="7" id="KW-1278">Translocase</keyword>
<dbReference type="InterPro" id="IPR017871">
    <property type="entry name" value="ABC_transporter-like_CS"/>
</dbReference>
<evidence type="ECO:0000256" key="1">
    <source>
        <dbReference type="ARBA" id="ARBA00004202"/>
    </source>
</evidence>
<protein>
    <submittedName>
        <fullName evidence="10">D-methionine ABC transporter, ATP-binding protein</fullName>
    </submittedName>
</protein>
<evidence type="ECO:0000256" key="6">
    <source>
        <dbReference type="ARBA" id="ARBA00022840"/>
    </source>
</evidence>
<dbReference type="InterPro" id="IPR050095">
    <property type="entry name" value="ECF_ABC_transporter_ATP-bd"/>
</dbReference>
<dbReference type="GO" id="GO:0016887">
    <property type="term" value="F:ATP hydrolysis activity"/>
    <property type="evidence" value="ECO:0007669"/>
    <property type="project" value="InterPro"/>
</dbReference>
<comment type="subcellular location">
    <subcellularLocation>
        <location evidence="1">Cell membrane</location>
        <topology evidence="1">Peripheral membrane protein</topology>
    </subcellularLocation>
</comment>
<dbReference type="EMBL" id="AZFB01000005">
    <property type="protein sequence ID" value="KRL63151.1"/>
    <property type="molecule type" value="Genomic_DNA"/>
</dbReference>
<keyword evidence="6 10" id="KW-0067">ATP-binding</keyword>
<dbReference type="GO" id="GO:0043190">
    <property type="term" value="C:ATP-binding cassette (ABC) transporter complex"/>
    <property type="evidence" value="ECO:0007669"/>
    <property type="project" value="TreeGrafter"/>
</dbReference>
<name>A0A0R1S216_9LACO</name>
<dbReference type="GO" id="GO:0005524">
    <property type="term" value="F:ATP binding"/>
    <property type="evidence" value="ECO:0007669"/>
    <property type="project" value="UniProtKB-KW"/>
</dbReference>
<dbReference type="InterPro" id="IPR003593">
    <property type="entry name" value="AAA+_ATPase"/>
</dbReference>
<keyword evidence="4" id="KW-1003">Cell membrane</keyword>
<evidence type="ECO:0000256" key="7">
    <source>
        <dbReference type="ARBA" id="ARBA00022967"/>
    </source>
</evidence>
<dbReference type="OrthoDB" id="9784332at2"/>
<dbReference type="NCBIfam" id="TIGR04520">
    <property type="entry name" value="ECF_ATPase_1"/>
    <property type="match status" value="1"/>
</dbReference>
<dbReference type="RefSeq" id="WP_027825736.1">
    <property type="nucleotide sequence ID" value="NZ_AZFB01000005.1"/>
</dbReference>
<dbReference type="GO" id="GO:0042626">
    <property type="term" value="F:ATPase-coupled transmembrane transporter activity"/>
    <property type="evidence" value="ECO:0007669"/>
    <property type="project" value="TreeGrafter"/>
</dbReference>
<evidence type="ECO:0000256" key="4">
    <source>
        <dbReference type="ARBA" id="ARBA00022475"/>
    </source>
</evidence>
<evidence type="ECO:0000259" key="9">
    <source>
        <dbReference type="PROSITE" id="PS50893"/>
    </source>
</evidence>
<dbReference type="PROSITE" id="PS50893">
    <property type="entry name" value="ABC_TRANSPORTER_2"/>
    <property type="match status" value="1"/>
</dbReference>
<keyword evidence="5" id="KW-0547">Nucleotide-binding</keyword>
<dbReference type="InterPro" id="IPR030947">
    <property type="entry name" value="EcfA_1"/>
</dbReference>
<dbReference type="CDD" id="cd03225">
    <property type="entry name" value="ABC_cobalt_CbiO_domain1"/>
    <property type="match status" value="1"/>
</dbReference>
<evidence type="ECO:0000313" key="10">
    <source>
        <dbReference type="EMBL" id="KRL63151.1"/>
    </source>
</evidence>
<reference evidence="10 11" key="1">
    <citation type="journal article" date="2015" name="Genome Announc.">
        <title>Expanding the biotechnology potential of lactobacilli through comparative genomics of 213 strains and associated genera.</title>
        <authorList>
            <person name="Sun Z."/>
            <person name="Harris H.M."/>
            <person name="McCann A."/>
            <person name="Guo C."/>
            <person name="Argimon S."/>
            <person name="Zhang W."/>
            <person name="Yang X."/>
            <person name="Jeffery I.B."/>
            <person name="Cooney J.C."/>
            <person name="Kagawa T.F."/>
            <person name="Liu W."/>
            <person name="Song Y."/>
            <person name="Salvetti E."/>
            <person name="Wrobel A."/>
            <person name="Rasinkangas P."/>
            <person name="Parkhill J."/>
            <person name="Rea M.C."/>
            <person name="O'Sullivan O."/>
            <person name="Ritari J."/>
            <person name="Douillard F.P."/>
            <person name="Paul Ross R."/>
            <person name="Yang R."/>
            <person name="Briner A.E."/>
            <person name="Felis G.E."/>
            <person name="de Vos W.M."/>
            <person name="Barrangou R."/>
            <person name="Klaenhammer T.R."/>
            <person name="Caufield P.W."/>
            <person name="Cui Y."/>
            <person name="Zhang H."/>
            <person name="O'Toole P.W."/>
        </authorList>
    </citation>
    <scope>NUCLEOTIDE SEQUENCE [LARGE SCALE GENOMIC DNA]</scope>
    <source>
        <strain evidence="10 11">DSM 15354</strain>
    </source>
</reference>
<dbReference type="Pfam" id="PF00005">
    <property type="entry name" value="ABC_tran"/>
    <property type="match status" value="1"/>
</dbReference>
<dbReference type="STRING" id="1122152.GCA_000425905_00765"/>
<dbReference type="PANTHER" id="PTHR43553:SF24">
    <property type="entry name" value="ENERGY-COUPLING FACTOR TRANSPORTER ATP-BINDING PROTEIN ECFA1"/>
    <property type="match status" value="1"/>
</dbReference>
<dbReference type="PROSITE" id="PS00211">
    <property type="entry name" value="ABC_TRANSPORTER_1"/>
    <property type="match status" value="1"/>
</dbReference>
<evidence type="ECO:0000256" key="5">
    <source>
        <dbReference type="ARBA" id="ARBA00022741"/>
    </source>
</evidence>
<dbReference type="PATRIC" id="fig|1122152.4.peg.1121"/>